<proteinExistence type="predicted"/>
<dbReference type="PANTHER" id="PTHR35805:SF1">
    <property type="entry name" value="ASPARTATE CARBAMOYLTRANSFERASE REGULATORY CHAIN"/>
    <property type="match status" value="1"/>
</dbReference>
<dbReference type="OrthoDB" id="5599321at2"/>
<dbReference type="InterPro" id="IPR036793">
    <property type="entry name" value="Asp_carbatrfase_reg_N_sf"/>
</dbReference>
<keyword evidence="7" id="KW-1185">Reference proteome</keyword>
<dbReference type="GO" id="GO:0006221">
    <property type="term" value="P:pyrimidine nucleotide biosynthetic process"/>
    <property type="evidence" value="ECO:0007669"/>
    <property type="project" value="UniProtKB-KW"/>
</dbReference>
<dbReference type="InterPro" id="IPR020545">
    <property type="entry name" value="Asp_carbamoyltransf_reg_N"/>
</dbReference>
<sequence length="145" mass="16374">MLEITSIKNGLVIDHIQAGMGIKIFNYLNLDKSEDPVALIMNAESKRLGKKDIIKIEKENWDDIDYTVLGLMSPSITINEVKDSKKVGKIKPTLPKRVQNILICKNPSCITGVEKYVPHSFVLMDAEKGTYRCEYCDEITKLSEV</sequence>
<dbReference type="SUPFAM" id="SSF54893">
    <property type="entry name" value="Aspartate carbamoyltransferase, Regulatory-chain, N-terminal domain"/>
    <property type="match status" value="1"/>
</dbReference>
<dbReference type="PANTHER" id="PTHR35805">
    <property type="entry name" value="ASPARTATE CARBAMOYLTRANSFERASE REGULATORY CHAIN"/>
    <property type="match status" value="1"/>
</dbReference>
<comment type="caution">
    <text evidence="6">The sequence shown here is derived from an EMBL/GenBank/DDBJ whole genome shotgun (WGS) entry which is preliminary data.</text>
</comment>
<dbReference type="NCBIfam" id="NF002063">
    <property type="entry name" value="PRK00893.1-3"/>
    <property type="match status" value="1"/>
</dbReference>
<dbReference type="AlphaFoldDB" id="A0A2T0BBL9"/>
<evidence type="ECO:0000256" key="1">
    <source>
        <dbReference type="ARBA" id="ARBA00022723"/>
    </source>
</evidence>
<dbReference type="Gene3D" id="3.30.70.140">
    <property type="entry name" value="Aspartate carbamoyltransferase regulatory subunit, N-terminal domain"/>
    <property type="match status" value="1"/>
</dbReference>
<evidence type="ECO:0000313" key="6">
    <source>
        <dbReference type="EMBL" id="PRR81291.1"/>
    </source>
</evidence>
<keyword evidence="2" id="KW-0862">Zinc</keyword>
<dbReference type="GO" id="GO:0006207">
    <property type="term" value="P:'de novo' pyrimidine nucleobase biosynthetic process"/>
    <property type="evidence" value="ECO:0007669"/>
    <property type="project" value="InterPro"/>
</dbReference>
<keyword evidence="6" id="KW-0808">Transferase</keyword>
<evidence type="ECO:0000256" key="2">
    <source>
        <dbReference type="ARBA" id="ARBA00022833"/>
    </source>
</evidence>
<keyword evidence="3" id="KW-0665">Pyrimidine biosynthesis</keyword>
<dbReference type="Gene3D" id="2.30.30.20">
    <property type="entry name" value="Aspartate carbamoyltransferase regulatory subunit, C-terminal domain"/>
    <property type="match status" value="1"/>
</dbReference>
<reference evidence="6 7" key="1">
    <citation type="submission" date="2018-03" db="EMBL/GenBank/DDBJ databases">
        <title>Genome sequence of Clostridium vincentii DSM 10228.</title>
        <authorList>
            <person name="Poehlein A."/>
            <person name="Daniel R."/>
        </authorList>
    </citation>
    <scope>NUCLEOTIDE SEQUENCE [LARGE SCALE GENOMIC DNA]</scope>
    <source>
        <strain evidence="6 7">DSM 10228</strain>
    </source>
</reference>
<name>A0A2T0BBL9_9CLOT</name>
<dbReference type="Proteomes" id="UP000239471">
    <property type="component" value="Unassembled WGS sequence"/>
</dbReference>
<dbReference type="GO" id="GO:0046872">
    <property type="term" value="F:metal ion binding"/>
    <property type="evidence" value="ECO:0007669"/>
    <property type="project" value="UniProtKB-KW"/>
</dbReference>
<dbReference type="RefSeq" id="WP_106060530.1">
    <property type="nucleotide sequence ID" value="NZ_PVXQ01000032.1"/>
</dbReference>
<dbReference type="GO" id="GO:0009347">
    <property type="term" value="C:aspartate carbamoyltransferase complex"/>
    <property type="evidence" value="ECO:0007669"/>
    <property type="project" value="InterPro"/>
</dbReference>
<evidence type="ECO:0000259" key="4">
    <source>
        <dbReference type="Pfam" id="PF01948"/>
    </source>
</evidence>
<gene>
    <name evidence="6" type="primary">pyrI</name>
    <name evidence="6" type="ORF">CLVI_26100</name>
</gene>
<dbReference type="Pfam" id="PF01948">
    <property type="entry name" value="PyrI"/>
    <property type="match status" value="1"/>
</dbReference>
<dbReference type="InterPro" id="IPR020542">
    <property type="entry name" value="Asp_carbamoyltrfase_reg_C"/>
</dbReference>
<evidence type="ECO:0000259" key="5">
    <source>
        <dbReference type="Pfam" id="PF02748"/>
    </source>
</evidence>
<dbReference type="EMBL" id="PVXQ01000032">
    <property type="protein sequence ID" value="PRR81291.1"/>
    <property type="molecule type" value="Genomic_DNA"/>
</dbReference>
<feature type="domain" description="Aspartate carbamoyltransferase regulatory subunit N-terminal" evidence="4">
    <location>
        <begin position="2"/>
        <end position="91"/>
    </location>
</feature>
<dbReference type="InterPro" id="IPR036792">
    <property type="entry name" value="Asp_carbatrfase_reg_C_sf"/>
</dbReference>
<dbReference type="Pfam" id="PF02748">
    <property type="entry name" value="PyrI_C"/>
    <property type="match status" value="1"/>
</dbReference>
<dbReference type="GO" id="GO:0016740">
    <property type="term" value="F:transferase activity"/>
    <property type="evidence" value="ECO:0007669"/>
    <property type="project" value="UniProtKB-KW"/>
</dbReference>
<evidence type="ECO:0000313" key="7">
    <source>
        <dbReference type="Proteomes" id="UP000239471"/>
    </source>
</evidence>
<organism evidence="6 7">
    <name type="scientific">Clostridium vincentii</name>
    <dbReference type="NCBI Taxonomy" id="52704"/>
    <lineage>
        <taxon>Bacteria</taxon>
        <taxon>Bacillati</taxon>
        <taxon>Bacillota</taxon>
        <taxon>Clostridia</taxon>
        <taxon>Eubacteriales</taxon>
        <taxon>Clostridiaceae</taxon>
        <taxon>Clostridium</taxon>
    </lineage>
</organism>
<feature type="domain" description="Aspartate carbamoyltransferase regulatory subunit C-terminal" evidence="5">
    <location>
        <begin position="97"/>
        <end position="144"/>
    </location>
</feature>
<protein>
    <submittedName>
        <fullName evidence="6">Aspartate carbamoyltransferase regulatory chain</fullName>
    </submittedName>
</protein>
<dbReference type="InterPro" id="IPR002801">
    <property type="entry name" value="Asp_carbamoylTrfase_reg"/>
</dbReference>
<keyword evidence="1" id="KW-0479">Metal-binding</keyword>
<dbReference type="SUPFAM" id="SSF57825">
    <property type="entry name" value="Aspartate carbamoyltransferase, Regulatory-chain, C-terminal domain"/>
    <property type="match status" value="1"/>
</dbReference>
<accession>A0A2T0BBL9</accession>
<evidence type="ECO:0000256" key="3">
    <source>
        <dbReference type="ARBA" id="ARBA00022975"/>
    </source>
</evidence>